<dbReference type="Pfam" id="PF14289">
    <property type="entry name" value="DUF4369"/>
    <property type="match status" value="1"/>
</dbReference>
<evidence type="ECO:0000256" key="1">
    <source>
        <dbReference type="ARBA" id="ARBA00004196"/>
    </source>
</evidence>
<evidence type="ECO:0000259" key="5">
    <source>
        <dbReference type="PROSITE" id="PS51352"/>
    </source>
</evidence>
<evidence type="ECO:0000313" key="7">
    <source>
        <dbReference type="Proteomes" id="UP000613030"/>
    </source>
</evidence>
<dbReference type="EMBL" id="JAERRB010000004">
    <property type="protein sequence ID" value="MBL0742531.1"/>
    <property type="molecule type" value="Genomic_DNA"/>
</dbReference>
<organism evidence="6 7">
    <name type="scientific">Chryseolinea lacunae</name>
    <dbReference type="NCBI Taxonomy" id="2801331"/>
    <lineage>
        <taxon>Bacteria</taxon>
        <taxon>Pseudomonadati</taxon>
        <taxon>Bacteroidota</taxon>
        <taxon>Cytophagia</taxon>
        <taxon>Cytophagales</taxon>
        <taxon>Fulvivirgaceae</taxon>
        <taxon>Chryseolinea</taxon>
    </lineage>
</organism>
<evidence type="ECO:0000256" key="4">
    <source>
        <dbReference type="ARBA" id="ARBA00023284"/>
    </source>
</evidence>
<keyword evidence="7" id="KW-1185">Reference proteome</keyword>
<keyword evidence="4" id="KW-0676">Redox-active center</keyword>
<dbReference type="PROSITE" id="PS51257">
    <property type="entry name" value="PROKAR_LIPOPROTEIN"/>
    <property type="match status" value="1"/>
</dbReference>
<dbReference type="CDD" id="cd02966">
    <property type="entry name" value="TlpA_like_family"/>
    <property type="match status" value="1"/>
</dbReference>
<dbReference type="RefSeq" id="WP_202010859.1">
    <property type="nucleotide sequence ID" value="NZ_JAERRB010000004.1"/>
</dbReference>
<accession>A0ABS1KSU3</accession>
<dbReference type="PROSITE" id="PS00194">
    <property type="entry name" value="THIOREDOXIN_1"/>
    <property type="match status" value="1"/>
</dbReference>
<evidence type="ECO:0000313" key="6">
    <source>
        <dbReference type="EMBL" id="MBL0742531.1"/>
    </source>
</evidence>
<proteinExistence type="predicted"/>
<protein>
    <submittedName>
        <fullName evidence="6">AhpC/TSA family protein</fullName>
    </submittedName>
</protein>
<evidence type="ECO:0000256" key="3">
    <source>
        <dbReference type="ARBA" id="ARBA00023157"/>
    </source>
</evidence>
<dbReference type="Gene3D" id="3.40.30.10">
    <property type="entry name" value="Glutaredoxin"/>
    <property type="match status" value="1"/>
</dbReference>
<reference evidence="6 7" key="1">
    <citation type="submission" date="2021-01" db="EMBL/GenBank/DDBJ databases">
        <title>Chryseolinea sp. Jin1 Genome sequencing and assembly.</title>
        <authorList>
            <person name="Kim I."/>
        </authorList>
    </citation>
    <scope>NUCLEOTIDE SEQUENCE [LARGE SCALE GENOMIC DNA]</scope>
    <source>
        <strain evidence="6 7">Jin1</strain>
    </source>
</reference>
<dbReference type="PANTHER" id="PTHR42852">
    <property type="entry name" value="THIOL:DISULFIDE INTERCHANGE PROTEIN DSBE"/>
    <property type="match status" value="1"/>
</dbReference>
<dbReference type="PANTHER" id="PTHR42852:SF6">
    <property type="entry name" value="THIOL:DISULFIDE INTERCHANGE PROTEIN DSBE"/>
    <property type="match status" value="1"/>
</dbReference>
<sequence length="363" mass="40672">MLKLFPLGLLLLVVFSCKKESSSTNGSITLTGNVTGFADSTWIFLRQGDTAKDSARIVGGKFLMTIALPDSVPAVQMLLHTKDYSAYRFLWVEHNDLVVEGEKTKFRQAHVTGSVLETDSESLQKHLSVFDERGDSLMTLLRTPQHDTTGIGAKMRKTRHEREQAEIQFLRDHPASLVSAYVLSVMGSTYGRETTAELFNGFTAPLKQSQFGKEIERYLRLAREINVGGKFADFEMADSAGNKHKLSDLHAKVVLLEFWASWCGPCRQENPNLVKTYKEFKDKGFAILGVSLDDKRKYWLDAIKKDSLPWMHVSDLLGRNNEAALIYGVNGIPENFLIGEDGTILASSLRGEGLRTRLKELLH</sequence>
<comment type="subcellular location">
    <subcellularLocation>
        <location evidence="1">Cell envelope</location>
    </subcellularLocation>
</comment>
<keyword evidence="3" id="KW-1015">Disulfide bond</keyword>
<dbReference type="PROSITE" id="PS51352">
    <property type="entry name" value="THIOREDOXIN_2"/>
    <property type="match status" value="1"/>
</dbReference>
<keyword evidence="2" id="KW-0201">Cytochrome c-type biogenesis</keyword>
<feature type="domain" description="Thioredoxin" evidence="5">
    <location>
        <begin position="225"/>
        <end position="363"/>
    </location>
</feature>
<evidence type="ECO:0000256" key="2">
    <source>
        <dbReference type="ARBA" id="ARBA00022748"/>
    </source>
</evidence>
<dbReference type="InterPro" id="IPR036249">
    <property type="entry name" value="Thioredoxin-like_sf"/>
</dbReference>
<dbReference type="Pfam" id="PF00578">
    <property type="entry name" value="AhpC-TSA"/>
    <property type="match status" value="1"/>
</dbReference>
<gene>
    <name evidence="6" type="ORF">JI741_14985</name>
</gene>
<dbReference type="SUPFAM" id="SSF52833">
    <property type="entry name" value="Thioredoxin-like"/>
    <property type="match status" value="1"/>
</dbReference>
<dbReference type="InterPro" id="IPR013766">
    <property type="entry name" value="Thioredoxin_domain"/>
</dbReference>
<dbReference type="Proteomes" id="UP000613030">
    <property type="component" value="Unassembled WGS sequence"/>
</dbReference>
<dbReference type="InterPro" id="IPR025380">
    <property type="entry name" value="DUF4369"/>
</dbReference>
<dbReference type="InterPro" id="IPR017937">
    <property type="entry name" value="Thioredoxin_CS"/>
</dbReference>
<name>A0ABS1KSU3_9BACT</name>
<dbReference type="InterPro" id="IPR000866">
    <property type="entry name" value="AhpC/TSA"/>
</dbReference>
<comment type="caution">
    <text evidence="6">The sequence shown here is derived from an EMBL/GenBank/DDBJ whole genome shotgun (WGS) entry which is preliminary data.</text>
</comment>
<dbReference type="InterPro" id="IPR050553">
    <property type="entry name" value="Thioredoxin_ResA/DsbE_sf"/>
</dbReference>